<keyword evidence="3" id="KW-1185">Reference proteome</keyword>
<evidence type="ECO:0000313" key="3">
    <source>
        <dbReference type="Proteomes" id="UP000618986"/>
    </source>
</evidence>
<accession>A0ABR6MC33</accession>
<comment type="caution">
    <text evidence="2">The sequence shown here is derived from an EMBL/GenBank/DDBJ whole genome shotgun (WGS) entry which is preliminary data.</text>
</comment>
<proteinExistence type="predicted"/>
<name>A0ABR6MC33_MICEC</name>
<protein>
    <submittedName>
        <fullName evidence="2">Uncharacterized protein</fullName>
    </submittedName>
</protein>
<dbReference type="Proteomes" id="UP000618986">
    <property type="component" value="Unassembled WGS sequence"/>
</dbReference>
<dbReference type="EMBL" id="JACHJC010000001">
    <property type="protein sequence ID" value="MBB5112190.1"/>
    <property type="molecule type" value="Genomic_DNA"/>
</dbReference>
<sequence length="39" mass="4204">MAPGGALWAATSNRDGRGTPTAGDDRILRFPLTHRRPTI</sequence>
<gene>
    <name evidence="2" type="ORF">FHU28_002029</name>
</gene>
<organism evidence="2 3">
    <name type="scientific">Micromonospora echinospora</name>
    <name type="common">Micromonospora purpurea</name>
    <dbReference type="NCBI Taxonomy" id="1877"/>
    <lineage>
        <taxon>Bacteria</taxon>
        <taxon>Bacillati</taxon>
        <taxon>Actinomycetota</taxon>
        <taxon>Actinomycetes</taxon>
        <taxon>Micromonosporales</taxon>
        <taxon>Micromonosporaceae</taxon>
        <taxon>Micromonospora</taxon>
    </lineage>
</organism>
<reference evidence="2 3" key="1">
    <citation type="submission" date="2020-08" db="EMBL/GenBank/DDBJ databases">
        <title>Sequencing the genomes of 1000 actinobacteria strains.</title>
        <authorList>
            <person name="Klenk H.-P."/>
        </authorList>
    </citation>
    <scope>NUCLEOTIDE SEQUENCE [LARGE SCALE GENOMIC DNA]</scope>
    <source>
        <strain evidence="2 3">DSM 43036</strain>
    </source>
</reference>
<evidence type="ECO:0000256" key="1">
    <source>
        <dbReference type="SAM" id="MobiDB-lite"/>
    </source>
</evidence>
<feature type="region of interest" description="Disordered" evidence="1">
    <location>
        <begin position="1"/>
        <end position="25"/>
    </location>
</feature>
<evidence type="ECO:0000313" key="2">
    <source>
        <dbReference type="EMBL" id="MBB5112190.1"/>
    </source>
</evidence>